<dbReference type="InterPro" id="IPR019325">
    <property type="entry name" value="NEDD4/Bsd2"/>
</dbReference>
<organism evidence="7 8">
    <name type="scientific">Ceratocystis lukuohia</name>
    <dbReference type="NCBI Taxonomy" id="2019550"/>
    <lineage>
        <taxon>Eukaryota</taxon>
        <taxon>Fungi</taxon>
        <taxon>Dikarya</taxon>
        <taxon>Ascomycota</taxon>
        <taxon>Pezizomycotina</taxon>
        <taxon>Sordariomycetes</taxon>
        <taxon>Hypocreomycetidae</taxon>
        <taxon>Microascales</taxon>
        <taxon>Ceratocystidaceae</taxon>
        <taxon>Ceratocystis</taxon>
    </lineage>
</organism>
<feature type="transmembrane region" description="Helical" evidence="6">
    <location>
        <begin position="245"/>
        <end position="266"/>
    </location>
</feature>
<reference evidence="7 8" key="1">
    <citation type="submission" date="2020-05" db="EMBL/GenBank/DDBJ databases">
        <title>Ceratocystis lukuohia genome.</title>
        <authorList>
            <person name="Harrington T.C."/>
            <person name="Kim K."/>
            <person name="Mayers C.G."/>
        </authorList>
    </citation>
    <scope>NUCLEOTIDE SEQUENCE [LARGE SCALE GENOMIC DNA]</scope>
    <source>
        <strain evidence="7 8">C4212</strain>
    </source>
</reference>
<feature type="region of interest" description="Disordered" evidence="5">
    <location>
        <begin position="41"/>
        <end position="145"/>
    </location>
</feature>
<name>A0ABR4MEZ3_9PEZI</name>
<evidence type="ECO:0000256" key="1">
    <source>
        <dbReference type="ARBA" id="ARBA00004141"/>
    </source>
</evidence>
<keyword evidence="3 6" id="KW-1133">Transmembrane helix</keyword>
<proteinExistence type="predicted"/>
<sequence length="394" mass="42159">MAPQQYQPVSSLLSPVSLFSFPLLTISICLQVLARDDEITHSTPTRLPSRRSTTCPSPPPSFHSRPSSPERSHAVDPDLADAFGGDSDSDSDSADEADDRQRLVRRAPTTTSISALDDDGDDGPVNSGPQTSIPETLSASAARAQPSVATLARAGRRVYGGGMASDGVFSNLAAKPDMGEEKEEMPPNALPPSLSFLTNPTLQTYEQAAADQAPPYWETTIIAPGYNGDNEVYIDGMPVGNIFGFLWNAMVSWSFQIVGFLLTYLLHSTHAAKNGSRAGLGVTLIQYGFSMKAAAIPPTPEDGNSGNSEFPTPPDPNAHNFNPSDISSSSSGWSDLTGTEWFAYILMVGGWFMLVRSVVEFLQARRHESLVLQSPERGLSVPVVATGETPDRVV</sequence>
<gene>
    <name evidence="7" type="ORF">HOO65_060668</name>
</gene>
<dbReference type="GeneID" id="98120064"/>
<feature type="compositionally biased region" description="Acidic residues" evidence="5">
    <location>
        <begin position="87"/>
        <end position="98"/>
    </location>
</feature>
<evidence type="ECO:0000256" key="4">
    <source>
        <dbReference type="ARBA" id="ARBA00023136"/>
    </source>
</evidence>
<dbReference type="EMBL" id="JABSNW010000006">
    <property type="protein sequence ID" value="KAL2886838.1"/>
    <property type="molecule type" value="Genomic_DNA"/>
</dbReference>
<evidence type="ECO:0000256" key="3">
    <source>
        <dbReference type="ARBA" id="ARBA00022989"/>
    </source>
</evidence>
<dbReference type="Proteomes" id="UP001610728">
    <property type="component" value="Unassembled WGS sequence"/>
</dbReference>
<evidence type="ECO:0000256" key="2">
    <source>
        <dbReference type="ARBA" id="ARBA00022692"/>
    </source>
</evidence>
<evidence type="ECO:0000256" key="6">
    <source>
        <dbReference type="SAM" id="Phobius"/>
    </source>
</evidence>
<feature type="compositionally biased region" description="Polar residues" evidence="5">
    <location>
        <begin position="127"/>
        <end position="139"/>
    </location>
</feature>
<keyword evidence="4 6" id="KW-0472">Membrane</keyword>
<feature type="region of interest" description="Disordered" evidence="5">
    <location>
        <begin position="296"/>
        <end position="326"/>
    </location>
</feature>
<feature type="transmembrane region" description="Helical" evidence="6">
    <location>
        <begin position="341"/>
        <end position="359"/>
    </location>
</feature>
<evidence type="ECO:0000313" key="7">
    <source>
        <dbReference type="EMBL" id="KAL2886838.1"/>
    </source>
</evidence>
<evidence type="ECO:0000313" key="8">
    <source>
        <dbReference type="Proteomes" id="UP001610728"/>
    </source>
</evidence>
<keyword evidence="8" id="KW-1185">Reference proteome</keyword>
<comment type="subcellular location">
    <subcellularLocation>
        <location evidence="1">Membrane</location>
        <topology evidence="1">Multi-pass membrane protein</topology>
    </subcellularLocation>
</comment>
<protein>
    <submittedName>
        <fullName evidence="7">Metal homeostatis protein BSD2</fullName>
    </submittedName>
</protein>
<keyword evidence="2 6" id="KW-0812">Transmembrane</keyword>
<evidence type="ECO:0000256" key="5">
    <source>
        <dbReference type="SAM" id="MobiDB-lite"/>
    </source>
</evidence>
<feature type="compositionally biased region" description="Low complexity" evidence="5">
    <location>
        <begin position="41"/>
        <end position="55"/>
    </location>
</feature>
<dbReference type="PANTHER" id="PTHR13396">
    <property type="entry name" value="NEDD4 FAMILY INTERACTING PROTEIN 1/2"/>
    <property type="match status" value="1"/>
</dbReference>
<comment type="caution">
    <text evidence="7">The sequence shown here is derived from an EMBL/GenBank/DDBJ whole genome shotgun (WGS) entry which is preliminary data.</text>
</comment>
<dbReference type="Pfam" id="PF10176">
    <property type="entry name" value="NEDD4_Bsd2"/>
    <property type="match status" value="1"/>
</dbReference>
<dbReference type="RefSeq" id="XP_070858018.1">
    <property type="nucleotide sequence ID" value="XM_071003924.1"/>
</dbReference>
<dbReference type="PANTHER" id="PTHR13396:SF5">
    <property type="entry name" value="NEDD4 FAMILY INTERACTING PROTEIN"/>
    <property type="match status" value="1"/>
</dbReference>
<feature type="transmembrane region" description="Helical" evidence="6">
    <location>
        <begin position="12"/>
        <end position="34"/>
    </location>
</feature>
<dbReference type="CDD" id="cd22212">
    <property type="entry name" value="NDFIP-like"/>
    <property type="match status" value="1"/>
</dbReference>
<accession>A0ABR4MEZ3</accession>